<keyword evidence="4" id="KW-0732">Signal</keyword>
<evidence type="ECO:0000256" key="4">
    <source>
        <dbReference type="SAM" id="SignalP"/>
    </source>
</evidence>
<feature type="compositionally biased region" description="Polar residues" evidence="3">
    <location>
        <begin position="113"/>
        <end position="122"/>
    </location>
</feature>
<dbReference type="Pfam" id="PF01391">
    <property type="entry name" value="Collagen"/>
    <property type="match status" value="1"/>
</dbReference>
<evidence type="ECO:0000313" key="7">
    <source>
        <dbReference type="Proteomes" id="UP000002494"/>
    </source>
</evidence>
<dbReference type="Ensembl" id="ENSRNOT00000166289.1">
    <property type="protein sequence ID" value="ENSRNOP00000112361.1"/>
    <property type="gene ID" value="ENSRNOG00000017063.8"/>
</dbReference>
<dbReference type="NCBIfam" id="NF040941">
    <property type="entry name" value="GGGWT_bact"/>
    <property type="match status" value="1"/>
</dbReference>
<dbReference type="InterPro" id="IPR050373">
    <property type="entry name" value="Fibrinogen_C-term_domain"/>
</dbReference>
<accession>A0ABK0M0J2</accession>
<evidence type="ECO:0007829" key="8">
    <source>
        <dbReference type="PeptideAtlas" id="A0ABK0M0J2"/>
    </source>
</evidence>
<dbReference type="RGD" id="621221">
    <property type="gene designation" value="Fcna"/>
</dbReference>
<dbReference type="SMART" id="SM00186">
    <property type="entry name" value="FBG"/>
    <property type="match status" value="1"/>
</dbReference>
<dbReference type="CDD" id="cd00087">
    <property type="entry name" value="FReD"/>
    <property type="match status" value="1"/>
</dbReference>
<dbReference type="InterPro" id="IPR008160">
    <property type="entry name" value="Collagen"/>
</dbReference>
<evidence type="ECO:0000256" key="3">
    <source>
        <dbReference type="SAM" id="MobiDB-lite"/>
    </source>
</evidence>
<evidence type="ECO:0000256" key="2">
    <source>
        <dbReference type="ARBA" id="ARBA00023157"/>
    </source>
</evidence>
<feature type="compositionally biased region" description="Basic and acidic residues" evidence="3">
    <location>
        <begin position="98"/>
        <end position="107"/>
    </location>
</feature>
<dbReference type="PANTHER" id="PTHR19143:SF337">
    <property type="entry name" value="FICOLIN-1"/>
    <property type="match status" value="1"/>
</dbReference>
<feature type="signal peptide" evidence="4">
    <location>
        <begin position="1"/>
        <end position="22"/>
    </location>
</feature>
<sequence length="343" mass="37361">MWWPMLWAFPVLLCLCSSQALGQESGACPDVKIVGLGAQDKVAVIQSCPSFPGPPGPKGEPGSPAGRGERGLQGSPGKMGPAGSKGEPGTMGPPGVKGQKELGDALCRRGLTSEHTPGTGQSCPPPHGTGPRSCKDLLTRGIFLTGWYTIYLPDCRPLTVLCDMDVDGGGWTVFQRRVDGSINFYRDWDSYKRGFGNLGTEFWLGNDYLHLLTANGNQELRVDLREFQGQTSFAKYSSFQVSGEQEKYKLTLGQFLEGTAGDSLTKHNNMAFSTHDQDNDTNGGKNCAALFHGAWWYHDCHQSNLNGRYLPGSHESYADGINWLSGRGHRYSYKVAEMKIRAS</sequence>
<keyword evidence="7" id="KW-1185">Reference proteome</keyword>
<gene>
    <name evidence="6" type="primary">Fcna</name>
</gene>
<feature type="domain" description="Fibrinogen C-terminal" evidence="5">
    <location>
        <begin position="125"/>
        <end position="343"/>
    </location>
</feature>
<feature type="chain" id="PRO_5047001017" evidence="4">
    <location>
        <begin position="23"/>
        <end position="343"/>
    </location>
</feature>
<dbReference type="PROSITE" id="PS00514">
    <property type="entry name" value="FIBRINOGEN_C_1"/>
    <property type="match status" value="1"/>
</dbReference>
<evidence type="ECO:0000313" key="6">
    <source>
        <dbReference type="Ensembl" id="ENSRNOP00000112361.1"/>
    </source>
</evidence>
<dbReference type="GeneTree" id="ENSGT00940000157531"/>
<dbReference type="Pfam" id="PF00147">
    <property type="entry name" value="Fibrinogen_C"/>
    <property type="match status" value="1"/>
</dbReference>
<dbReference type="SUPFAM" id="SSF56496">
    <property type="entry name" value="Fibrinogen C-terminal domain-like"/>
    <property type="match status" value="1"/>
</dbReference>
<reference evidence="6" key="1">
    <citation type="submission" date="2024-01" db="EMBL/GenBank/DDBJ databases">
        <title>GRCr8: a new rat reference genome assembly contstructed from accurate long reads and long range scaffolding.</title>
        <authorList>
            <person name="Doris P.A."/>
            <person name="Kalbfleisch T."/>
            <person name="Li K."/>
            <person name="Howe K."/>
            <person name="Wood J."/>
        </authorList>
    </citation>
    <scope>NUCLEOTIDE SEQUENCE [LARGE SCALE GENOMIC DNA]</scope>
    <source>
        <strain evidence="6">Brown Norway</strain>
    </source>
</reference>
<name>A0ABK0M0J2_RAT</name>
<feature type="region of interest" description="Disordered" evidence="3">
    <location>
        <begin position="47"/>
        <end position="131"/>
    </location>
</feature>
<protein>
    <submittedName>
        <fullName evidence="6">Ficolin A</fullName>
    </submittedName>
</protein>
<dbReference type="InterPro" id="IPR002181">
    <property type="entry name" value="Fibrinogen_a/b/g_C_dom"/>
</dbReference>
<keyword evidence="2" id="KW-1015">Disulfide bond</keyword>
<dbReference type="Proteomes" id="UP000002494">
    <property type="component" value="Chromosome 3"/>
</dbReference>
<dbReference type="Gene3D" id="3.90.215.10">
    <property type="entry name" value="Gamma Fibrinogen, chain A, domain 1"/>
    <property type="match status" value="1"/>
</dbReference>
<proteinExistence type="evidence at protein level"/>
<reference evidence="6" key="3">
    <citation type="submission" date="2025-09" db="UniProtKB">
        <authorList>
            <consortium name="Ensembl"/>
        </authorList>
    </citation>
    <scope>IDENTIFICATION</scope>
    <source>
        <strain evidence="6">Brown Norway</strain>
    </source>
</reference>
<dbReference type="PROSITE" id="PS51406">
    <property type="entry name" value="FIBRINOGEN_C_2"/>
    <property type="match status" value="1"/>
</dbReference>
<comment type="similarity">
    <text evidence="1">Belongs to the ficolin lectin family.</text>
</comment>
<evidence type="ECO:0000259" key="5">
    <source>
        <dbReference type="PROSITE" id="PS51406"/>
    </source>
</evidence>
<dbReference type="InterPro" id="IPR036056">
    <property type="entry name" value="Fibrinogen-like_C"/>
</dbReference>
<evidence type="ECO:0000256" key="1">
    <source>
        <dbReference type="ARBA" id="ARBA00008530"/>
    </source>
</evidence>
<reference evidence="6" key="2">
    <citation type="submission" date="2025-08" db="UniProtKB">
        <authorList>
            <consortium name="Ensembl"/>
        </authorList>
    </citation>
    <scope>IDENTIFICATION</scope>
    <source>
        <strain evidence="6">Brown Norway</strain>
    </source>
</reference>
<dbReference type="InterPro" id="IPR014716">
    <property type="entry name" value="Fibrinogen_a/b/g_C_1"/>
</dbReference>
<dbReference type="InterPro" id="IPR020837">
    <property type="entry name" value="Fibrinogen_CS"/>
</dbReference>
<organism evidence="6 7">
    <name type="scientific">Rattus norvegicus</name>
    <name type="common">Rat</name>
    <dbReference type="NCBI Taxonomy" id="10116"/>
    <lineage>
        <taxon>Eukaryota</taxon>
        <taxon>Metazoa</taxon>
        <taxon>Chordata</taxon>
        <taxon>Craniata</taxon>
        <taxon>Vertebrata</taxon>
        <taxon>Euteleostomi</taxon>
        <taxon>Mammalia</taxon>
        <taxon>Eutheria</taxon>
        <taxon>Euarchontoglires</taxon>
        <taxon>Glires</taxon>
        <taxon>Rodentia</taxon>
        <taxon>Myomorpha</taxon>
        <taxon>Muroidea</taxon>
        <taxon>Muridae</taxon>
        <taxon>Murinae</taxon>
        <taxon>Rattus</taxon>
    </lineage>
</organism>
<dbReference type="PANTHER" id="PTHR19143">
    <property type="entry name" value="FIBRINOGEN/TENASCIN/ANGIOPOEITIN"/>
    <property type="match status" value="1"/>
</dbReference>
<keyword evidence="8" id="KW-1267">Proteomics identification</keyword>